<keyword evidence="3" id="KW-1185">Reference proteome</keyword>
<dbReference type="RefSeq" id="WP_060931618.1">
    <property type="nucleotide sequence ID" value="NZ_KQ959838.1"/>
</dbReference>
<accession>A0A133ZL17</accession>
<gene>
    <name evidence="2" type="ORF">HMPREF1866_01942</name>
</gene>
<evidence type="ECO:0000313" key="3">
    <source>
        <dbReference type="Proteomes" id="UP000070394"/>
    </source>
</evidence>
<dbReference type="AlphaFoldDB" id="A0A133ZL17"/>
<comment type="caution">
    <text evidence="2">The sequence shown here is derived from an EMBL/GenBank/DDBJ whole genome shotgun (WGS) entry which is preliminary data.</text>
</comment>
<feature type="transmembrane region" description="Helical" evidence="1">
    <location>
        <begin position="38"/>
        <end position="55"/>
    </location>
</feature>
<evidence type="ECO:0000313" key="2">
    <source>
        <dbReference type="EMBL" id="KXB56159.1"/>
    </source>
</evidence>
<sequence length="153" mass="18013">MEVIETPWNRLGKFIELGFGIPFFIVGLFWFFQDRSVAFLYNGALWIVVGLILLLKAKIDKYKLKILEKEGLCYECFVTGVIPINMIRIGNYLTARIKYTYNSEQSEINDISGCYLLSPWDRVENLSARIYIKKNNNRQRILILFRNKDIFKV</sequence>
<reference evidence="3" key="1">
    <citation type="submission" date="2016-01" db="EMBL/GenBank/DDBJ databases">
        <authorList>
            <person name="Mitreva M."/>
            <person name="Pepin K.H."/>
            <person name="Mihindukulasuriya K.A."/>
            <person name="Fulton R."/>
            <person name="Fronick C."/>
            <person name="O'Laughlin M."/>
            <person name="Miner T."/>
            <person name="Herter B."/>
            <person name="Rosa B.A."/>
            <person name="Cordes M."/>
            <person name="Tomlinson C."/>
            <person name="Wollam A."/>
            <person name="Palsikar V.B."/>
            <person name="Mardis E.R."/>
            <person name="Wilson R.K."/>
        </authorList>
    </citation>
    <scope>NUCLEOTIDE SEQUENCE [LARGE SCALE GENOMIC DNA]</scope>
    <source>
        <strain evidence="3">DNF00896</strain>
    </source>
</reference>
<dbReference type="STRING" id="467210.HMPREF1866_01942"/>
<keyword evidence="1" id="KW-1133">Transmembrane helix</keyword>
<dbReference type="OrthoDB" id="2058423at2"/>
<name>A0A133ZL17_9FIRM</name>
<dbReference type="EMBL" id="LSDA01000104">
    <property type="protein sequence ID" value="KXB56159.1"/>
    <property type="molecule type" value="Genomic_DNA"/>
</dbReference>
<keyword evidence="1" id="KW-0812">Transmembrane</keyword>
<protein>
    <submittedName>
        <fullName evidence="2">Uncharacterized protein</fullName>
    </submittedName>
</protein>
<keyword evidence="1" id="KW-0472">Membrane</keyword>
<feature type="transmembrane region" description="Helical" evidence="1">
    <location>
        <begin position="14"/>
        <end position="32"/>
    </location>
</feature>
<dbReference type="PATRIC" id="fig|467210.3.peg.1921"/>
<organism evidence="2 3">
    <name type="scientific">Lachnoanaerobaculum saburreum</name>
    <dbReference type="NCBI Taxonomy" id="467210"/>
    <lineage>
        <taxon>Bacteria</taxon>
        <taxon>Bacillati</taxon>
        <taxon>Bacillota</taxon>
        <taxon>Clostridia</taxon>
        <taxon>Lachnospirales</taxon>
        <taxon>Lachnospiraceae</taxon>
        <taxon>Lachnoanaerobaculum</taxon>
    </lineage>
</organism>
<evidence type="ECO:0000256" key="1">
    <source>
        <dbReference type="SAM" id="Phobius"/>
    </source>
</evidence>
<proteinExistence type="predicted"/>
<dbReference type="Proteomes" id="UP000070394">
    <property type="component" value="Unassembled WGS sequence"/>
</dbReference>